<protein>
    <submittedName>
        <fullName evidence="1">Uncharacterized protein</fullName>
    </submittedName>
</protein>
<evidence type="ECO:0000313" key="2">
    <source>
        <dbReference type="Proteomes" id="UP001321473"/>
    </source>
</evidence>
<proteinExistence type="predicted"/>
<evidence type="ECO:0000313" key="1">
    <source>
        <dbReference type="EMBL" id="KAK8759184.1"/>
    </source>
</evidence>
<dbReference type="AlphaFoldDB" id="A0AAQ4D9P4"/>
<organism evidence="1 2">
    <name type="scientific">Amblyomma americanum</name>
    <name type="common">Lone star tick</name>
    <dbReference type="NCBI Taxonomy" id="6943"/>
    <lineage>
        <taxon>Eukaryota</taxon>
        <taxon>Metazoa</taxon>
        <taxon>Ecdysozoa</taxon>
        <taxon>Arthropoda</taxon>
        <taxon>Chelicerata</taxon>
        <taxon>Arachnida</taxon>
        <taxon>Acari</taxon>
        <taxon>Parasitiformes</taxon>
        <taxon>Ixodida</taxon>
        <taxon>Ixodoidea</taxon>
        <taxon>Ixodidae</taxon>
        <taxon>Amblyomminae</taxon>
        <taxon>Amblyomma</taxon>
    </lineage>
</organism>
<dbReference type="EMBL" id="JARKHS020033348">
    <property type="protein sequence ID" value="KAK8759184.1"/>
    <property type="molecule type" value="Genomic_DNA"/>
</dbReference>
<gene>
    <name evidence="1" type="ORF">V5799_003170</name>
</gene>
<reference evidence="1 2" key="1">
    <citation type="journal article" date="2023" name="Arcadia Sci">
        <title>De novo assembly of a long-read Amblyomma americanum tick genome.</title>
        <authorList>
            <person name="Chou S."/>
            <person name="Poskanzer K.E."/>
            <person name="Rollins M."/>
            <person name="Thuy-Boun P.S."/>
        </authorList>
    </citation>
    <scope>NUCLEOTIDE SEQUENCE [LARGE SCALE GENOMIC DNA]</scope>
    <source>
        <strain evidence="1">F_SG_1</strain>
        <tissue evidence="1">Salivary glands</tissue>
    </source>
</reference>
<accession>A0AAQ4D9P4</accession>
<name>A0AAQ4D9P4_AMBAM</name>
<keyword evidence="2" id="KW-1185">Reference proteome</keyword>
<comment type="caution">
    <text evidence="1">The sequence shown here is derived from an EMBL/GenBank/DDBJ whole genome shotgun (WGS) entry which is preliminary data.</text>
</comment>
<dbReference type="Proteomes" id="UP001321473">
    <property type="component" value="Unassembled WGS sequence"/>
</dbReference>
<sequence length="83" mass="9416">MFADCWRSSHNSRCRRRRWRRCERKSRCPTYHPGHVTSSQPAHQILRCTPEAGSEGGSSSRVRLCENVPTLSTLASGYEPLVA</sequence>